<evidence type="ECO:0000256" key="1">
    <source>
        <dbReference type="SAM" id="SignalP"/>
    </source>
</evidence>
<evidence type="ECO:0000313" key="2">
    <source>
        <dbReference type="EMBL" id="CCV03320.1"/>
    </source>
</evidence>
<name>M5EGF8_9HYPH</name>
<dbReference type="Proteomes" id="UP000012062">
    <property type="component" value="Unassembled WGS sequence"/>
</dbReference>
<evidence type="ECO:0008006" key="4">
    <source>
        <dbReference type="Google" id="ProtNLM"/>
    </source>
</evidence>
<evidence type="ECO:0000313" key="3">
    <source>
        <dbReference type="Proteomes" id="UP000012062"/>
    </source>
</evidence>
<reference evidence="2 3" key="1">
    <citation type="submission" date="2013-02" db="EMBL/GenBank/DDBJ databases">
        <authorList>
            <person name="Genoscope - CEA"/>
        </authorList>
    </citation>
    <scope>NUCLEOTIDE SEQUENCE [LARGE SCALE GENOMIC DNA]</scope>
    <source>
        <strain evidence="2 3">STM 2683</strain>
    </source>
</reference>
<feature type="chain" id="PRO_5004066106" description="Valyl-tRNA synthetase" evidence="1">
    <location>
        <begin position="21"/>
        <end position="106"/>
    </location>
</feature>
<keyword evidence="1" id="KW-0732">Signal</keyword>
<accession>M5EGF8</accession>
<comment type="caution">
    <text evidence="2">The sequence shown here is derived from an EMBL/GenBank/DDBJ whole genome shotgun (WGS) entry which is preliminary data.</text>
</comment>
<organism evidence="2 3">
    <name type="scientific">Mesorhizobium metallidurans STM 2683</name>
    <dbReference type="NCBI Taxonomy" id="1297569"/>
    <lineage>
        <taxon>Bacteria</taxon>
        <taxon>Pseudomonadati</taxon>
        <taxon>Pseudomonadota</taxon>
        <taxon>Alphaproteobacteria</taxon>
        <taxon>Hyphomicrobiales</taxon>
        <taxon>Phyllobacteriaceae</taxon>
        <taxon>Mesorhizobium</taxon>
    </lineage>
</organism>
<dbReference type="STRING" id="1297569.MESS2_1030177"/>
<feature type="signal peptide" evidence="1">
    <location>
        <begin position="1"/>
        <end position="20"/>
    </location>
</feature>
<keyword evidence="3" id="KW-1185">Reference proteome</keyword>
<protein>
    <recommendedName>
        <fullName evidence="4">Valyl-tRNA synthetase</fullName>
    </recommendedName>
</protein>
<gene>
    <name evidence="2" type="ORF">MESS2_1030177</name>
</gene>
<dbReference type="AlphaFoldDB" id="M5EGF8"/>
<proteinExistence type="predicted"/>
<dbReference type="EMBL" id="CAUM01000006">
    <property type="protein sequence ID" value="CCV03320.1"/>
    <property type="molecule type" value="Genomic_DNA"/>
</dbReference>
<sequence>MIVKSAVVILWASVMLVSTAGGPVFADSAGKRAAQSKLGVSYRHCLIEAAQHAYYNRRASIALSLEAADAVCMPNLRRFTAAYPGPISQQLRRAYLEAIYAALVKG</sequence>